<feature type="transmembrane region" description="Helical" evidence="8">
    <location>
        <begin position="21"/>
        <end position="40"/>
    </location>
</feature>
<feature type="transmembrane region" description="Helical" evidence="8">
    <location>
        <begin position="138"/>
        <end position="154"/>
    </location>
</feature>
<keyword evidence="5 8" id="KW-0812">Transmembrane</keyword>
<organism evidence="10 11">
    <name type="scientific">Mailhella massiliensis</name>
    <dbReference type="NCBI Taxonomy" id="1903261"/>
    <lineage>
        <taxon>Bacteria</taxon>
        <taxon>Pseudomonadati</taxon>
        <taxon>Thermodesulfobacteriota</taxon>
        <taxon>Desulfovibrionia</taxon>
        <taxon>Desulfovibrionales</taxon>
        <taxon>Desulfovibrionaceae</taxon>
        <taxon>Mailhella</taxon>
    </lineage>
</organism>
<dbReference type="NCBIfam" id="TIGR00688">
    <property type="entry name" value="rarD"/>
    <property type="match status" value="1"/>
</dbReference>
<feature type="transmembrane region" description="Helical" evidence="8">
    <location>
        <begin position="245"/>
        <end position="266"/>
    </location>
</feature>
<dbReference type="PANTHER" id="PTHR22911:SF137">
    <property type="entry name" value="SOLUTE CARRIER FAMILY 35 MEMBER G2-RELATED"/>
    <property type="match status" value="1"/>
</dbReference>
<comment type="subcellular location">
    <subcellularLocation>
        <location evidence="1">Cell membrane</location>
        <topology evidence="1">Multi-pass membrane protein</topology>
    </subcellularLocation>
</comment>
<evidence type="ECO:0000256" key="3">
    <source>
        <dbReference type="ARBA" id="ARBA00022448"/>
    </source>
</evidence>
<feature type="transmembrane region" description="Helical" evidence="8">
    <location>
        <begin position="83"/>
        <end position="102"/>
    </location>
</feature>
<evidence type="ECO:0000256" key="7">
    <source>
        <dbReference type="ARBA" id="ARBA00023136"/>
    </source>
</evidence>
<comment type="similarity">
    <text evidence="2">Belongs to the EamA transporter family.</text>
</comment>
<proteinExistence type="inferred from homology"/>
<dbReference type="InterPro" id="IPR000620">
    <property type="entry name" value="EamA_dom"/>
</dbReference>
<evidence type="ECO:0000256" key="2">
    <source>
        <dbReference type="ARBA" id="ARBA00007362"/>
    </source>
</evidence>
<reference evidence="10" key="2">
    <citation type="submission" date="2021-09" db="EMBL/GenBank/DDBJ databases">
        <authorList>
            <person name="Gilroy R."/>
        </authorList>
    </citation>
    <scope>NUCLEOTIDE SEQUENCE</scope>
    <source>
        <strain evidence="10">ChiGjej2B2-19336</strain>
    </source>
</reference>
<keyword evidence="6 8" id="KW-1133">Transmembrane helix</keyword>
<dbReference type="InterPro" id="IPR037185">
    <property type="entry name" value="EmrE-like"/>
</dbReference>
<evidence type="ECO:0000256" key="1">
    <source>
        <dbReference type="ARBA" id="ARBA00004651"/>
    </source>
</evidence>
<dbReference type="InterPro" id="IPR004626">
    <property type="entry name" value="RarD"/>
</dbReference>
<reference evidence="10" key="1">
    <citation type="journal article" date="2021" name="PeerJ">
        <title>Extensive microbial diversity within the chicken gut microbiome revealed by metagenomics and culture.</title>
        <authorList>
            <person name="Gilroy R."/>
            <person name="Ravi A."/>
            <person name="Getino M."/>
            <person name="Pursley I."/>
            <person name="Horton D.L."/>
            <person name="Alikhan N.F."/>
            <person name="Baker D."/>
            <person name="Gharbi K."/>
            <person name="Hall N."/>
            <person name="Watson M."/>
            <person name="Adriaenssens E.M."/>
            <person name="Foster-Nyarko E."/>
            <person name="Jarju S."/>
            <person name="Secka A."/>
            <person name="Antonio M."/>
            <person name="Oren A."/>
            <person name="Chaudhuri R.R."/>
            <person name="La Ragione R."/>
            <person name="Hildebrand F."/>
            <person name="Pallen M.J."/>
        </authorList>
    </citation>
    <scope>NUCLEOTIDE SEQUENCE</scope>
    <source>
        <strain evidence="10">ChiGjej2B2-19336</strain>
    </source>
</reference>
<evidence type="ECO:0000259" key="9">
    <source>
        <dbReference type="Pfam" id="PF00892"/>
    </source>
</evidence>
<dbReference type="Pfam" id="PF00892">
    <property type="entry name" value="EamA"/>
    <property type="match status" value="1"/>
</dbReference>
<name>A0A921AV88_9BACT</name>
<feature type="transmembrane region" description="Helical" evidence="8">
    <location>
        <begin position="278"/>
        <end position="296"/>
    </location>
</feature>
<dbReference type="AlphaFoldDB" id="A0A921AV88"/>
<evidence type="ECO:0000256" key="6">
    <source>
        <dbReference type="ARBA" id="ARBA00022989"/>
    </source>
</evidence>
<protein>
    <submittedName>
        <fullName evidence="10">EamA family transporter RarD</fullName>
    </submittedName>
</protein>
<feature type="transmembrane region" description="Helical" evidence="8">
    <location>
        <begin position="218"/>
        <end position="238"/>
    </location>
</feature>
<keyword evidence="3" id="KW-0813">Transport</keyword>
<feature type="transmembrane region" description="Helical" evidence="8">
    <location>
        <begin position="114"/>
        <end position="131"/>
    </location>
</feature>
<evidence type="ECO:0000313" key="11">
    <source>
        <dbReference type="Proteomes" id="UP000698963"/>
    </source>
</evidence>
<dbReference type="PANTHER" id="PTHR22911">
    <property type="entry name" value="ACYL-MALONYL CONDENSING ENZYME-RELATED"/>
    <property type="match status" value="1"/>
</dbReference>
<evidence type="ECO:0000256" key="5">
    <source>
        <dbReference type="ARBA" id="ARBA00022692"/>
    </source>
</evidence>
<sequence>MMHFSLPLHSHECSASCAGTGAGLGAHLLWGLAVLFWPLLGALNPVSIMAHRMIWTVAFLGIVLLASGHMSHVKSAFQSRRTLLALFIAASLLGLNWSIYLFAVTSGQIVESSLGYFITPLLNVLMGRLFLGEKLSRPQGMAIALAFAGVAASVAAYGRIPWIGFILALSFALYGYVQKTLRMDAAPSLFVQALMLLPAAALWLGLTEEGFGIIGYGPLRPVLLICTIAFTGLPLLLFGYAARHVTLATIGILQYVSPSISFILAITVLGESMKPSDMISFPVIWLALAIYTWDALHHLRDLKEKP</sequence>
<evidence type="ECO:0000256" key="8">
    <source>
        <dbReference type="SAM" id="Phobius"/>
    </source>
</evidence>
<feature type="transmembrane region" description="Helical" evidence="8">
    <location>
        <begin position="189"/>
        <end position="206"/>
    </location>
</feature>
<comment type="caution">
    <text evidence="10">The sequence shown here is derived from an EMBL/GenBank/DDBJ whole genome shotgun (WGS) entry which is preliminary data.</text>
</comment>
<dbReference type="RefSeq" id="WP_304121696.1">
    <property type="nucleotide sequence ID" value="NZ_DYZA01000094.1"/>
</dbReference>
<gene>
    <name evidence="10" type="primary">rarD</name>
    <name evidence="10" type="ORF">K8W16_05015</name>
</gene>
<keyword evidence="4" id="KW-1003">Cell membrane</keyword>
<dbReference type="Proteomes" id="UP000698963">
    <property type="component" value="Unassembled WGS sequence"/>
</dbReference>
<keyword evidence="7 8" id="KW-0472">Membrane</keyword>
<evidence type="ECO:0000256" key="4">
    <source>
        <dbReference type="ARBA" id="ARBA00022475"/>
    </source>
</evidence>
<feature type="transmembrane region" description="Helical" evidence="8">
    <location>
        <begin position="160"/>
        <end position="177"/>
    </location>
</feature>
<dbReference type="SUPFAM" id="SSF103481">
    <property type="entry name" value="Multidrug resistance efflux transporter EmrE"/>
    <property type="match status" value="2"/>
</dbReference>
<dbReference type="EMBL" id="DYZA01000094">
    <property type="protein sequence ID" value="HJD96987.1"/>
    <property type="molecule type" value="Genomic_DNA"/>
</dbReference>
<feature type="transmembrane region" description="Helical" evidence="8">
    <location>
        <begin position="52"/>
        <end position="71"/>
    </location>
</feature>
<feature type="domain" description="EamA" evidence="9">
    <location>
        <begin position="22"/>
        <end position="152"/>
    </location>
</feature>
<accession>A0A921AV88</accession>
<dbReference type="GO" id="GO:0005886">
    <property type="term" value="C:plasma membrane"/>
    <property type="evidence" value="ECO:0007669"/>
    <property type="project" value="UniProtKB-SubCell"/>
</dbReference>
<evidence type="ECO:0000313" key="10">
    <source>
        <dbReference type="EMBL" id="HJD96987.1"/>
    </source>
</evidence>